<name>A0A4Z2HTH0_9TELE</name>
<comment type="caution">
    <text evidence="1">The sequence shown here is derived from an EMBL/GenBank/DDBJ whole genome shotgun (WGS) entry which is preliminary data.</text>
</comment>
<accession>A0A4Z2HTH0</accession>
<dbReference type="Proteomes" id="UP000314294">
    <property type="component" value="Unassembled WGS sequence"/>
</dbReference>
<sequence>MLEFLMKSWPASFRKRHHHYLEIAIYEYFIRSMERIVSPIPALPSINIITTVRTQIVVKSVLQVTAHRDPFVGRSPRLCVKVVRNNPGEVSAEDFVPSQKTWES</sequence>
<reference evidence="1 2" key="1">
    <citation type="submission" date="2019-03" db="EMBL/GenBank/DDBJ databases">
        <title>First draft genome of Liparis tanakae, snailfish: a comprehensive survey of snailfish specific genes.</title>
        <authorList>
            <person name="Kim W."/>
            <person name="Song I."/>
            <person name="Jeong J.-H."/>
            <person name="Kim D."/>
            <person name="Kim S."/>
            <person name="Ryu S."/>
            <person name="Song J.Y."/>
            <person name="Lee S.K."/>
        </authorList>
    </citation>
    <scope>NUCLEOTIDE SEQUENCE [LARGE SCALE GENOMIC DNA]</scope>
    <source>
        <tissue evidence="1">Muscle</tissue>
    </source>
</reference>
<organism evidence="1 2">
    <name type="scientific">Liparis tanakae</name>
    <name type="common">Tanaka's snailfish</name>
    <dbReference type="NCBI Taxonomy" id="230148"/>
    <lineage>
        <taxon>Eukaryota</taxon>
        <taxon>Metazoa</taxon>
        <taxon>Chordata</taxon>
        <taxon>Craniata</taxon>
        <taxon>Vertebrata</taxon>
        <taxon>Euteleostomi</taxon>
        <taxon>Actinopterygii</taxon>
        <taxon>Neopterygii</taxon>
        <taxon>Teleostei</taxon>
        <taxon>Neoteleostei</taxon>
        <taxon>Acanthomorphata</taxon>
        <taxon>Eupercaria</taxon>
        <taxon>Perciformes</taxon>
        <taxon>Cottioidei</taxon>
        <taxon>Cottales</taxon>
        <taxon>Liparidae</taxon>
        <taxon>Liparis</taxon>
    </lineage>
</organism>
<evidence type="ECO:0000313" key="1">
    <source>
        <dbReference type="EMBL" id="TNN69058.1"/>
    </source>
</evidence>
<dbReference type="AlphaFoldDB" id="A0A4Z2HTH0"/>
<keyword evidence="2" id="KW-1185">Reference proteome</keyword>
<evidence type="ECO:0000313" key="2">
    <source>
        <dbReference type="Proteomes" id="UP000314294"/>
    </source>
</evidence>
<protein>
    <submittedName>
        <fullName evidence="1">Uncharacterized protein</fullName>
    </submittedName>
</protein>
<dbReference type="EMBL" id="SRLO01000181">
    <property type="protein sequence ID" value="TNN69058.1"/>
    <property type="molecule type" value="Genomic_DNA"/>
</dbReference>
<proteinExistence type="predicted"/>
<gene>
    <name evidence="1" type="ORF">EYF80_020761</name>
</gene>